<dbReference type="GO" id="GO:0017108">
    <property type="term" value="F:5'-flap endonuclease activity"/>
    <property type="evidence" value="ECO:0007669"/>
    <property type="project" value="TreeGrafter"/>
</dbReference>
<name>A0AAW0AND4_9AGAR</name>
<dbReference type="SMART" id="SM00484">
    <property type="entry name" value="XPGI"/>
    <property type="match status" value="1"/>
</dbReference>
<dbReference type="PRINTS" id="PR00853">
    <property type="entry name" value="XPGRADSUPER"/>
</dbReference>
<dbReference type="Pfam" id="PF00297">
    <property type="entry name" value="Ribosomal_L3"/>
    <property type="match status" value="1"/>
</dbReference>
<dbReference type="InterPro" id="IPR000597">
    <property type="entry name" value="Ribosomal_uL3"/>
</dbReference>
<dbReference type="Pfam" id="PF00867">
    <property type="entry name" value="XPG_I"/>
    <property type="match status" value="1"/>
</dbReference>
<dbReference type="GO" id="GO:0006412">
    <property type="term" value="P:translation"/>
    <property type="evidence" value="ECO:0007669"/>
    <property type="project" value="InterPro"/>
</dbReference>
<dbReference type="GO" id="GO:0003735">
    <property type="term" value="F:structural constituent of ribosome"/>
    <property type="evidence" value="ECO:0007669"/>
    <property type="project" value="InterPro"/>
</dbReference>
<proteinExistence type="predicted"/>
<gene>
    <name evidence="3" type="ORF">R3P38DRAFT_3205402</name>
</gene>
<dbReference type="AlphaFoldDB" id="A0AAW0AND4"/>
<dbReference type="Proteomes" id="UP001362999">
    <property type="component" value="Unassembled WGS sequence"/>
</dbReference>
<dbReference type="CDD" id="cd09870">
    <property type="entry name" value="PIN_YEN1"/>
    <property type="match status" value="1"/>
</dbReference>
<dbReference type="PANTHER" id="PTHR11081">
    <property type="entry name" value="FLAP ENDONUCLEASE FAMILY MEMBER"/>
    <property type="match status" value="1"/>
</dbReference>
<dbReference type="InterPro" id="IPR006086">
    <property type="entry name" value="XPG-I_dom"/>
</dbReference>
<dbReference type="GO" id="GO:0006281">
    <property type="term" value="P:DNA repair"/>
    <property type="evidence" value="ECO:0007669"/>
    <property type="project" value="UniProtKB-ARBA"/>
</dbReference>
<dbReference type="SUPFAM" id="SSF47807">
    <property type="entry name" value="5' to 3' exonuclease, C-terminal subdomain"/>
    <property type="match status" value="1"/>
</dbReference>
<dbReference type="InterPro" id="IPR029060">
    <property type="entry name" value="PIN-like_dom_sf"/>
</dbReference>
<evidence type="ECO:0000313" key="3">
    <source>
        <dbReference type="EMBL" id="KAK7014540.1"/>
    </source>
</evidence>
<dbReference type="InterPro" id="IPR006084">
    <property type="entry name" value="XPG/Rad2"/>
</dbReference>
<keyword evidence="4" id="KW-1185">Reference proteome</keyword>
<evidence type="ECO:0000259" key="2">
    <source>
        <dbReference type="SMART" id="SM00484"/>
    </source>
</evidence>
<reference evidence="3 4" key="1">
    <citation type="journal article" date="2024" name="J Genomics">
        <title>Draft genome sequencing and assembly of Favolaschia claudopus CIRM-BRFM 2984 isolated from oak limbs.</title>
        <authorList>
            <person name="Navarro D."/>
            <person name="Drula E."/>
            <person name="Chaduli D."/>
            <person name="Cazenave R."/>
            <person name="Ahrendt S."/>
            <person name="Wang J."/>
            <person name="Lipzen A."/>
            <person name="Daum C."/>
            <person name="Barry K."/>
            <person name="Grigoriev I.V."/>
            <person name="Favel A."/>
            <person name="Rosso M.N."/>
            <person name="Martin F."/>
        </authorList>
    </citation>
    <scope>NUCLEOTIDE SEQUENCE [LARGE SCALE GENOMIC DNA]</scope>
    <source>
        <strain evidence="3 4">CIRM-BRFM 2984</strain>
    </source>
</reference>
<comment type="caution">
    <text evidence="3">The sequence shown here is derived from an EMBL/GenBank/DDBJ whole genome shotgun (WGS) entry which is preliminary data.</text>
</comment>
<accession>A0AAW0AND4</accession>
<dbReference type="EMBL" id="JAWWNJ010000056">
    <property type="protein sequence ID" value="KAK7014540.1"/>
    <property type="molecule type" value="Genomic_DNA"/>
</dbReference>
<dbReference type="PANTHER" id="PTHR11081:SF75">
    <property type="entry name" value="ENDONUCLEASE, PUTATIVE (AFU_ORTHOLOGUE AFUA_3G13260)-RELATED"/>
    <property type="match status" value="1"/>
</dbReference>
<protein>
    <recommendedName>
        <fullName evidence="2">XPG-I domain-containing protein</fullName>
    </recommendedName>
</protein>
<feature type="region of interest" description="Disordered" evidence="1">
    <location>
        <begin position="730"/>
        <end position="761"/>
    </location>
</feature>
<feature type="domain" description="XPG-I" evidence="2">
    <location>
        <begin position="419"/>
        <end position="489"/>
    </location>
</feature>
<sequence length="794" mass="87842">MLCSHAPFFPTTTIVCLKPRPELLQYQFLWSPTTVLLAKWSPRLPAWICDILRYAPKCVPWHSAKGIHRGSTLRPQTQEANHLAVLSYNAGIGHIVGVLDRPESGMFRVFLQQQSRSDTKKEALEAVTIVETPASHCCRRAEILQEPVPLKEKDLRPVRQEAKSFASSHTQIRKTDLSQKTAHHRTELNKKIYRIGLASDDANALTESDVTKKFITSMGGFPHYGIHGAFQTFEEKATFLDVLKPPPRGAIKHLCYLTVVFGVVLCATSIIRSPADSELAKRGCSSSSLATMGIPDYWKLVNAASETISLKLLAAKGGTPGVLLKRLKQLTNHPFKEVIQKATVFRVGIDACLWITQCQAVFHKPRHAQMGRNPELRALFYKAAALNAAGAEGGPLEKRGKRVKAKPHWLIEEFQEMVKKMGFHVHQAPGEAEAKLARLNYIGWIDAVLTDDGDAALFGATCIIRSLDKKNRDSVTIYASTALASHPSVQLTRGGIFLLAVMHGGDYDTIGLPKCGMGLAHGLARCGFGDALLGATQTMNDADLSQFLVGRREAVREELATNARGYLKSKHNTPFLPPNPDEWVVKLPALPELGLFVKSKFGWKPTDIVDKFRRLIFPGLCVRRLNLPFDLDHHLHQHIVLGRINDEHLGLSSFLSILARREMQPGLIMYQLKVAVNILTRQVLLRLGAPASAAGSSSATITQWFSRQAVERYFPVMVQRFNNNINTLPSSSAPQHCSVPPSNMPVKHSKRRQVPPPQPHGRHVGFVDLTLDDNDNADVTPGPAAMEVDIIDLT</sequence>
<evidence type="ECO:0000256" key="1">
    <source>
        <dbReference type="SAM" id="MobiDB-lite"/>
    </source>
</evidence>
<evidence type="ECO:0000313" key="4">
    <source>
        <dbReference type="Proteomes" id="UP001362999"/>
    </source>
</evidence>
<dbReference type="InterPro" id="IPR036279">
    <property type="entry name" value="5-3_exonuclease_C_sf"/>
</dbReference>
<dbReference type="Gene3D" id="2.40.30.10">
    <property type="entry name" value="Translation factors"/>
    <property type="match status" value="1"/>
</dbReference>
<feature type="region of interest" description="Disordered" evidence="1">
    <location>
        <begin position="163"/>
        <end position="183"/>
    </location>
</feature>
<dbReference type="GO" id="GO:0005840">
    <property type="term" value="C:ribosome"/>
    <property type="evidence" value="ECO:0007669"/>
    <property type="project" value="InterPro"/>
</dbReference>
<organism evidence="3 4">
    <name type="scientific">Favolaschia claudopus</name>
    <dbReference type="NCBI Taxonomy" id="2862362"/>
    <lineage>
        <taxon>Eukaryota</taxon>
        <taxon>Fungi</taxon>
        <taxon>Dikarya</taxon>
        <taxon>Basidiomycota</taxon>
        <taxon>Agaricomycotina</taxon>
        <taxon>Agaricomycetes</taxon>
        <taxon>Agaricomycetidae</taxon>
        <taxon>Agaricales</taxon>
        <taxon>Marasmiineae</taxon>
        <taxon>Mycenaceae</taxon>
        <taxon>Favolaschia</taxon>
    </lineage>
</organism>
<dbReference type="SUPFAM" id="SSF88723">
    <property type="entry name" value="PIN domain-like"/>
    <property type="match status" value="1"/>
</dbReference>
<dbReference type="Gene3D" id="3.40.50.1010">
    <property type="entry name" value="5'-nuclease"/>
    <property type="match status" value="1"/>
</dbReference>